<proteinExistence type="inferred from homology"/>
<dbReference type="GO" id="GO:0005576">
    <property type="term" value="C:extracellular region"/>
    <property type="evidence" value="ECO:0007669"/>
    <property type="project" value="UniProtKB-SubCell"/>
</dbReference>
<dbReference type="PANTHER" id="PTHR13234:SF8">
    <property type="entry name" value="GAMMA-INTERFERON-INDUCIBLE LYSOSOMAL THIOL REDUCTASE"/>
    <property type="match status" value="1"/>
</dbReference>
<dbReference type="Ensembl" id="ENSSHAT00000041948.1">
    <property type="protein sequence ID" value="ENSSHAP00000042195.1"/>
    <property type="gene ID" value="ENSSHAG00000022120.1"/>
</dbReference>
<gene>
    <name evidence="9" type="primary">IFI30</name>
</gene>
<keyword evidence="7" id="KW-0560">Oxidoreductase</keyword>
<reference evidence="9 10" key="1">
    <citation type="journal article" date="2011" name="Proc. Natl. Acad. Sci. U.S.A.">
        <title>Genetic diversity and population structure of the endangered marsupial Sarcophilus harrisii (Tasmanian devil).</title>
        <authorList>
            <person name="Miller W."/>
            <person name="Hayes V.M."/>
            <person name="Ratan A."/>
            <person name="Petersen D.C."/>
            <person name="Wittekindt N.E."/>
            <person name="Miller J."/>
            <person name="Walenz B."/>
            <person name="Knight J."/>
            <person name="Qi J."/>
            <person name="Zhao F."/>
            <person name="Wang Q."/>
            <person name="Bedoya-Reina O.C."/>
            <person name="Katiyar N."/>
            <person name="Tomsho L.P."/>
            <person name="Kasson L.M."/>
            <person name="Hardie R.A."/>
            <person name="Woodbridge P."/>
            <person name="Tindall E.A."/>
            <person name="Bertelsen M.F."/>
            <person name="Dixon D."/>
            <person name="Pyecroft S."/>
            <person name="Helgen K.M."/>
            <person name="Lesk A.M."/>
            <person name="Pringle T.H."/>
            <person name="Patterson N."/>
            <person name="Zhang Y."/>
            <person name="Kreiss A."/>
            <person name="Woods G.M."/>
            <person name="Jones M.E."/>
            <person name="Schuster S.C."/>
        </authorList>
    </citation>
    <scope>NUCLEOTIDE SEQUENCE [LARGE SCALE GENOMIC DNA]</scope>
</reference>
<dbReference type="GO" id="GO:0016671">
    <property type="term" value="F:oxidoreductase activity, acting on a sulfur group of donors, disulfide as acceptor"/>
    <property type="evidence" value="ECO:0007669"/>
    <property type="project" value="UniProtKB-UniRule"/>
</dbReference>
<keyword evidence="7" id="KW-0391">Immunity</keyword>
<evidence type="ECO:0000256" key="2">
    <source>
        <dbReference type="ARBA" id="ARBA00011615"/>
    </source>
</evidence>
<dbReference type="Pfam" id="PF03227">
    <property type="entry name" value="GILT"/>
    <property type="match status" value="1"/>
</dbReference>
<evidence type="ECO:0000256" key="1">
    <source>
        <dbReference type="ARBA" id="ARBA00005679"/>
    </source>
</evidence>
<comment type="function">
    <text evidence="6">Lysosomal thiol reductase that can reduce protein disulfide bonds. May facilitate the complete unfolding of proteins destined for lysosomal degradation. Plays an important role in antigen processing. Facilitates the generation of MHC class II-restricted epitodes from disulfide bond-containing antigen by the endocytic reduction of disulfide bonds. Also facilitates MHC class I-restricted recognition of exogenous antigens containing disulfide bonds by CD8+ T-cells or crosspresentation.</text>
</comment>
<keyword evidence="7" id="KW-0458">Lysosome</keyword>
<comment type="function">
    <text evidence="7">Lysosomal thiol reductase that can reduce protein disulfide bonds. Facilitates the complete unfolding of proteins destined for lysosomal degradation. Plays an important role in antigen processing.</text>
</comment>
<dbReference type="FunCoup" id="A0A7N4PUE7">
    <property type="interactions" value="347"/>
</dbReference>
<dbReference type="OrthoDB" id="958254at2759"/>
<dbReference type="AlphaFoldDB" id="A0A7N4PUE7"/>
<comment type="subunit">
    <text evidence="2 7">Dimer; disulfide-linked.</text>
</comment>
<feature type="chain" id="PRO_5029603451" description="Gamma-interferon-inducible lysosomal thiol reductase" evidence="8">
    <location>
        <begin position="23"/>
        <end position="265"/>
    </location>
</feature>
<feature type="signal peptide" evidence="8">
    <location>
        <begin position="1"/>
        <end position="22"/>
    </location>
</feature>
<evidence type="ECO:0000256" key="7">
    <source>
        <dbReference type="RuleBase" id="RU369109"/>
    </source>
</evidence>
<organism evidence="9 10">
    <name type="scientific">Sarcophilus harrisii</name>
    <name type="common">Tasmanian devil</name>
    <name type="synonym">Sarcophilus laniarius</name>
    <dbReference type="NCBI Taxonomy" id="9305"/>
    <lineage>
        <taxon>Eukaryota</taxon>
        <taxon>Metazoa</taxon>
        <taxon>Chordata</taxon>
        <taxon>Craniata</taxon>
        <taxon>Vertebrata</taxon>
        <taxon>Euteleostomi</taxon>
        <taxon>Mammalia</taxon>
        <taxon>Metatheria</taxon>
        <taxon>Dasyuromorphia</taxon>
        <taxon>Dasyuridae</taxon>
        <taxon>Sarcophilus</taxon>
    </lineage>
</organism>
<evidence type="ECO:0000256" key="4">
    <source>
        <dbReference type="ARBA" id="ARBA00022729"/>
    </source>
</evidence>
<keyword evidence="7" id="KW-0676">Redox-active center</keyword>
<keyword evidence="5 7" id="KW-0325">Glycoprotein</keyword>
<dbReference type="GO" id="GO:0002376">
    <property type="term" value="P:immune system process"/>
    <property type="evidence" value="ECO:0007669"/>
    <property type="project" value="UniProtKB-KW"/>
</dbReference>
<keyword evidence="4 7" id="KW-0732">Signal</keyword>
<dbReference type="GeneID" id="100927142"/>
<reference evidence="9" key="3">
    <citation type="submission" date="2025-09" db="UniProtKB">
        <authorList>
            <consortium name="Ensembl"/>
        </authorList>
    </citation>
    <scope>IDENTIFICATION</scope>
</reference>
<dbReference type="CTD" id="10437"/>
<evidence type="ECO:0000313" key="10">
    <source>
        <dbReference type="Proteomes" id="UP000007648"/>
    </source>
</evidence>
<evidence type="ECO:0000256" key="3">
    <source>
        <dbReference type="ARBA" id="ARBA00022525"/>
    </source>
</evidence>
<dbReference type="Proteomes" id="UP000007648">
    <property type="component" value="Unassembled WGS sequence"/>
</dbReference>
<dbReference type="GO" id="GO:0005764">
    <property type="term" value="C:lysosome"/>
    <property type="evidence" value="ECO:0007669"/>
    <property type="project" value="UniProtKB-SubCell"/>
</dbReference>
<dbReference type="InterPro" id="IPR004911">
    <property type="entry name" value="Interferon-induced_GILT"/>
</dbReference>
<sequence length="265" mass="30219">MKAWVPLAPLLLLLLLVPRVPGSLRHPYLHRKSHHTKPVCTQPVYNWCSSWENSRICETAKECSALWRSSDARPVSVKLFYEALCPACRSFLVMMLFPTWLILGDDVMNVTLVPYGNAEEKNVNGTWEFTCQHGELECALNMVQTCVLYLLGKEFPNAFAVVNCMMSAANPETSLEPCLKIYDPEVTVDDIMECAKGPQGNELMHQNAMMTDHLSPQHTYTPWILVDEYHLENPADLLNTVCHFYKGDLPYACKKDFMTKQIFLQ</sequence>
<dbReference type="InParanoid" id="A0A7N4PUE7"/>
<dbReference type="EC" id="1.8.-.-" evidence="7"/>
<keyword evidence="10" id="KW-1185">Reference proteome</keyword>
<accession>A0A7N4PUE7</accession>
<evidence type="ECO:0000256" key="5">
    <source>
        <dbReference type="ARBA" id="ARBA00023180"/>
    </source>
</evidence>
<protein>
    <recommendedName>
        <fullName evidence="7">Gamma-interferon-inducible lysosomal thiol reductase</fullName>
        <ecNumber evidence="7">1.8.-.-</ecNumber>
    </recommendedName>
    <alternativeName>
        <fullName evidence="7">Gamma-interferon-inducible protein IP-30</fullName>
    </alternativeName>
</protein>
<comment type="subcellular location">
    <subcellularLocation>
        <location evidence="7">Secreted</location>
    </subcellularLocation>
    <subcellularLocation>
        <location evidence="7">Lysosome</location>
    </subcellularLocation>
</comment>
<evidence type="ECO:0000256" key="8">
    <source>
        <dbReference type="SAM" id="SignalP"/>
    </source>
</evidence>
<dbReference type="RefSeq" id="XP_012397617.1">
    <property type="nucleotide sequence ID" value="XM_012542163.3"/>
</dbReference>
<reference evidence="9" key="2">
    <citation type="submission" date="2025-08" db="UniProtKB">
        <authorList>
            <consortium name="Ensembl"/>
        </authorList>
    </citation>
    <scope>IDENTIFICATION</scope>
</reference>
<evidence type="ECO:0000313" key="9">
    <source>
        <dbReference type="Ensembl" id="ENSSHAP00000042195.1"/>
    </source>
</evidence>
<keyword evidence="3 7" id="KW-0964">Secreted</keyword>
<dbReference type="KEGG" id="shr:100927142"/>
<dbReference type="PANTHER" id="PTHR13234">
    <property type="entry name" value="GAMMA-INTERFERON INDUCIBLE LYSOSOMAL THIOL REDUCTASE GILT"/>
    <property type="match status" value="1"/>
</dbReference>
<dbReference type="GeneTree" id="ENSGT00390000010450"/>
<evidence type="ECO:0000256" key="6">
    <source>
        <dbReference type="ARBA" id="ARBA00059163"/>
    </source>
</evidence>
<keyword evidence="7" id="KW-1015">Disulfide bond</keyword>
<comment type="similarity">
    <text evidence="1 7">Belongs to the GILT family.</text>
</comment>
<name>A0A7N4PUE7_SARHA</name>